<proteinExistence type="predicted"/>
<evidence type="ECO:0000313" key="2">
    <source>
        <dbReference type="EMBL" id="KAK7019922.1"/>
    </source>
</evidence>
<organism evidence="2 3">
    <name type="scientific">Favolaschia claudopus</name>
    <dbReference type="NCBI Taxonomy" id="2862362"/>
    <lineage>
        <taxon>Eukaryota</taxon>
        <taxon>Fungi</taxon>
        <taxon>Dikarya</taxon>
        <taxon>Basidiomycota</taxon>
        <taxon>Agaricomycotina</taxon>
        <taxon>Agaricomycetes</taxon>
        <taxon>Agaricomycetidae</taxon>
        <taxon>Agaricales</taxon>
        <taxon>Marasmiineae</taxon>
        <taxon>Mycenaceae</taxon>
        <taxon>Favolaschia</taxon>
    </lineage>
</organism>
<dbReference type="AlphaFoldDB" id="A0AAW0B3J6"/>
<comment type="caution">
    <text evidence="2">The sequence shown here is derived from an EMBL/GenBank/DDBJ whole genome shotgun (WGS) entry which is preliminary data.</text>
</comment>
<feature type="region of interest" description="Disordered" evidence="1">
    <location>
        <begin position="28"/>
        <end position="57"/>
    </location>
</feature>
<accession>A0AAW0B3J6</accession>
<sequence length="216" mass="24407">MQGGTPCKPKICSECETDIVESLEENFKATKKKRKRTSEADCDARTRSRSGVHRTRGSSAIYTTATQSRRRLHNTIVYPYELRMPAHINSCGSVTPSAFPSSLRSSSLHLRFNVQPSHDMATWNFFDSYLTLFLGSALIFVLPDFATCLTALGFEDHLQTVTEPEIFQLRELGEAAIVKFIVNCLVRKRISFAYYPVCPSCPSYFCQTPDTSARRR</sequence>
<evidence type="ECO:0000256" key="1">
    <source>
        <dbReference type="SAM" id="MobiDB-lite"/>
    </source>
</evidence>
<reference evidence="2 3" key="1">
    <citation type="journal article" date="2024" name="J Genomics">
        <title>Draft genome sequencing and assembly of Favolaschia claudopus CIRM-BRFM 2984 isolated from oak limbs.</title>
        <authorList>
            <person name="Navarro D."/>
            <person name="Drula E."/>
            <person name="Chaduli D."/>
            <person name="Cazenave R."/>
            <person name="Ahrendt S."/>
            <person name="Wang J."/>
            <person name="Lipzen A."/>
            <person name="Daum C."/>
            <person name="Barry K."/>
            <person name="Grigoriev I.V."/>
            <person name="Favel A."/>
            <person name="Rosso M.N."/>
            <person name="Martin F."/>
        </authorList>
    </citation>
    <scope>NUCLEOTIDE SEQUENCE [LARGE SCALE GENOMIC DNA]</scope>
    <source>
        <strain evidence="2 3">CIRM-BRFM 2984</strain>
    </source>
</reference>
<gene>
    <name evidence="2" type="ORF">R3P38DRAFT_1230857</name>
</gene>
<evidence type="ECO:0000313" key="3">
    <source>
        <dbReference type="Proteomes" id="UP001362999"/>
    </source>
</evidence>
<keyword evidence="3" id="KW-1185">Reference proteome</keyword>
<feature type="compositionally biased region" description="Basic and acidic residues" evidence="1">
    <location>
        <begin position="37"/>
        <end position="46"/>
    </location>
</feature>
<feature type="compositionally biased region" description="Basic residues" evidence="1">
    <location>
        <begin position="47"/>
        <end position="56"/>
    </location>
</feature>
<dbReference type="Proteomes" id="UP001362999">
    <property type="component" value="Unassembled WGS sequence"/>
</dbReference>
<dbReference type="EMBL" id="JAWWNJ010000042">
    <property type="protein sequence ID" value="KAK7019922.1"/>
    <property type="molecule type" value="Genomic_DNA"/>
</dbReference>
<protein>
    <submittedName>
        <fullName evidence="2">Uncharacterized protein</fullName>
    </submittedName>
</protein>
<name>A0AAW0B3J6_9AGAR</name>